<sequence length="261" mass="27714">MRDFLRAGLIPALCALAASPVHAQWQVGAGPGLRHAVNAEYDVAGRRLVRESGWLPGVAFQAAYTAGPLTWRGGANWYRGDIDYAGRTQAGVPASSTTATTLASVHAGAAYALAGGVALLASVEADRWRRGIAGTASAAGLQETYRSTRLYAGAAQTWRPAMGPLTLEASLFRSTPEHMRVGFSGVYDPASFDGGRARGVRLGVALRPAQAPWLELRTRLDHARVPRSGSVPLTADGQYRGTITQPEHTRQALTFEVAAMY</sequence>
<evidence type="ECO:0000313" key="3">
    <source>
        <dbReference type="Proteomes" id="UP001204151"/>
    </source>
</evidence>
<evidence type="ECO:0000256" key="1">
    <source>
        <dbReference type="SAM" id="SignalP"/>
    </source>
</evidence>
<dbReference type="Proteomes" id="UP001204151">
    <property type="component" value="Unassembled WGS sequence"/>
</dbReference>
<gene>
    <name evidence="2" type="ORF">NX784_26600</name>
</gene>
<keyword evidence="1" id="KW-0732">Signal</keyword>
<organism evidence="2 3">
    <name type="scientific">Massilia pinisoli</name>
    <dbReference type="NCBI Taxonomy" id="1772194"/>
    <lineage>
        <taxon>Bacteria</taxon>
        <taxon>Pseudomonadati</taxon>
        <taxon>Pseudomonadota</taxon>
        <taxon>Betaproteobacteria</taxon>
        <taxon>Burkholderiales</taxon>
        <taxon>Oxalobacteraceae</taxon>
        <taxon>Telluria group</taxon>
        <taxon>Massilia</taxon>
    </lineage>
</organism>
<evidence type="ECO:0000313" key="2">
    <source>
        <dbReference type="EMBL" id="MCS0585163.1"/>
    </source>
</evidence>
<protein>
    <submittedName>
        <fullName evidence="2">Uncharacterized protein</fullName>
    </submittedName>
</protein>
<feature type="chain" id="PRO_5047371846" evidence="1">
    <location>
        <begin position="24"/>
        <end position="261"/>
    </location>
</feature>
<proteinExistence type="predicted"/>
<dbReference type="RefSeq" id="WP_258819692.1">
    <property type="nucleotide sequence ID" value="NZ_JANUGW010000029.1"/>
</dbReference>
<comment type="caution">
    <text evidence="2">The sequence shown here is derived from an EMBL/GenBank/DDBJ whole genome shotgun (WGS) entry which is preliminary data.</text>
</comment>
<dbReference type="SUPFAM" id="SSF56935">
    <property type="entry name" value="Porins"/>
    <property type="match status" value="1"/>
</dbReference>
<keyword evidence="3" id="KW-1185">Reference proteome</keyword>
<dbReference type="EMBL" id="JANUGW010000029">
    <property type="protein sequence ID" value="MCS0585163.1"/>
    <property type="molecule type" value="Genomic_DNA"/>
</dbReference>
<reference evidence="2 3" key="1">
    <citation type="submission" date="2022-08" db="EMBL/GenBank/DDBJ databases">
        <title>Reclassification of Massilia species as members of the genera Telluria, Duganella, Pseudoduganella, Mokoshia gen. nov. and Zemynaea gen. nov. using orthogonal and non-orthogonal genome-based approaches.</title>
        <authorList>
            <person name="Bowman J.P."/>
        </authorList>
    </citation>
    <scope>NUCLEOTIDE SEQUENCE [LARGE SCALE GENOMIC DNA]</scope>
    <source>
        <strain evidence="2 3">JCM 31316</strain>
    </source>
</reference>
<feature type="signal peptide" evidence="1">
    <location>
        <begin position="1"/>
        <end position="23"/>
    </location>
</feature>
<name>A0ABT1ZZ10_9BURK</name>
<accession>A0ABT1ZZ10</accession>